<dbReference type="EMBL" id="JAMZMK010009823">
    <property type="protein sequence ID" value="KAI7734129.1"/>
    <property type="molecule type" value="Genomic_DNA"/>
</dbReference>
<comment type="caution">
    <text evidence="1">The sequence shown here is derived from an EMBL/GenBank/DDBJ whole genome shotgun (WGS) entry which is preliminary data.</text>
</comment>
<evidence type="ECO:0000313" key="1">
    <source>
        <dbReference type="EMBL" id="KAI7734129.1"/>
    </source>
</evidence>
<evidence type="ECO:0000313" key="2">
    <source>
        <dbReference type="Proteomes" id="UP001206925"/>
    </source>
</evidence>
<accession>A0AAD5C3A2</accession>
<name>A0AAD5C3A2_AMBAR</name>
<reference evidence="1" key="1">
    <citation type="submission" date="2022-06" db="EMBL/GenBank/DDBJ databases">
        <title>Uncovering the hologenomic basis of an extraordinary plant invasion.</title>
        <authorList>
            <person name="Bieker V.C."/>
            <person name="Martin M.D."/>
            <person name="Gilbert T."/>
            <person name="Hodgins K."/>
            <person name="Battlay P."/>
            <person name="Petersen B."/>
            <person name="Wilson J."/>
        </authorList>
    </citation>
    <scope>NUCLEOTIDE SEQUENCE</scope>
    <source>
        <strain evidence="1">AA19_3_7</strain>
        <tissue evidence="1">Leaf</tissue>
    </source>
</reference>
<dbReference type="Proteomes" id="UP001206925">
    <property type="component" value="Unassembled WGS sequence"/>
</dbReference>
<organism evidence="1 2">
    <name type="scientific">Ambrosia artemisiifolia</name>
    <name type="common">Common ragweed</name>
    <dbReference type="NCBI Taxonomy" id="4212"/>
    <lineage>
        <taxon>Eukaryota</taxon>
        <taxon>Viridiplantae</taxon>
        <taxon>Streptophyta</taxon>
        <taxon>Embryophyta</taxon>
        <taxon>Tracheophyta</taxon>
        <taxon>Spermatophyta</taxon>
        <taxon>Magnoliopsida</taxon>
        <taxon>eudicotyledons</taxon>
        <taxon>Gunneridae</taxon>
        <taxon>Pentapetalae</taxon>
        <taxon>asterids</taxon>
        <taxon>campanulids</taxon>
        <taxon>Asterales</taxon>
        <taxon>Asteraceae</taxon>
        <taxon>Asteroideae</taxon>
        <taxon>Heliantheae alliance</taxon>
        <taxon>Heliantheae</taxon>
        <taxon>Ambrosia</taxon>
    </lineage>
</organism>
<dbReference type="AlphaFoldDB" id="A0AAD5C3A2"/>
<keyword evidence="2" id="KW-1185">Reference proteome</keyword>
<gene>
    <name evidence="1" type="ORF">M8C21_033192</name>
</gene>
<proteinExistence type="predicted"/>
<feature type="non-terminal residue" evidence="1">
    <location>
        <position position="1"/>
    </location>
</feature>
<sequence length="146" mass="16247">MTWVMASVVVVTDGGAGFLTSKSPKLVISEALTKHPGFRLCGVRKWDDVMTGANFDTDQSSPYANFFSPSRLLKKYTINKPTVNVYCKVNTDYTLKIRDGKVLLALSDPSDPIWFLPNSQRLGGQWSCRQLWRVAGADSLQSNEIL</sequence>
<protein>
    <submittedName>
        <fullName evidence="1">Uncharacterized protein</fullName>
    </submittedName>
</protein>